<keyword evidence="3" id="KW-1185">Reference proteome</keyword>
<dbReference type="RefSeq" id="XP_009052114.1">
    <property type="nucleotide sequence ID" value="XM_009053866.1"/>
</dbReference>
<dbReference type="KEGG" id="lgi:LOTGIDRAFT_239171"/>
<evidence type="ECO:0000313" key="3">
    <source>
        <dbReference type="Proteomes" id="UP000030746"/>
    </source>
</evidence>
<dbReference type="CTD" id="20250985"/>
<accession>V4C6C3</accession>
<dbReference type="EMBL" id="KB201313">
    <property type="protein sequence ID" value="ESO97204.1"/>
    <property type="molecule type" value="Genomic_DNA"/>
</dbReference>
<feature type="signal peptide" evidence="1">
    <location>
        <begin position="1"/>
        <end position="20"/>
    </location>
</feature>
<dbReference type="Proteomes" id="UP000030746">
    <property type="component" value="Unassembled WGS sequence"/>
</dbReference>
<dbReference type="AlphaFoldDB" id="V4C6C3"/>
<feature type="chain" id="PRO_5004717906" evidence="1">
    <location>
        <begin position="21"/>
        <end position="137"/>
    </location>
</feature>
<sequence>MTTMKVLVFVVLASVGVLNAQMLNSDMALAMLLGNQNGGGGGGNLLQNLVMMKTLGDAGPALMLAMQNQRRFRDTGAGPAAEGVPNRGDAGATRSNALLGLRGLGGAGGISPLLLALSAGDTMKKIAPLLLLQQNRI</sequence>
<keyword evidence="1" id="KW-0732">Signal</keyword>
<gene>
    <name evidence="2" type="ORF">LOTGIDRAFT_239171</name>
</gene>
<name>V4C6C3_LOTGI</name>
<evidence type="ECO:0000313" key="2">
    <source>
        <dbReference type="EMBL" id="ESO97204.1"/>
    </source>
</evidence>
<dbReference type="HOGENOM" id="CLU_1867415_0_0_1"/>
<organism evidence="2 3">
    <name type="scientific">Lottia gigantea</name>
    <name type="common">Giant owl limpet</name>
    <dbReference type="NCBI Taxonomy" id="225164"/>
    <lineage>
        <taxon>Eukaryota</taxon>
        <taxon>Metazoa</taxon>
        <taxon>Spiralia</taxon>
        <taxon>Lophotrochozoa</taxon>
        <taxon>Mollusca</taxon>
        <taxon>Gastropoda</taxon>
        <taxon>Patellogastropoda</taxon>
        <taxon>Lottioidea</taxon>
        <taxon>Lottiidae</taxon>
        <taxon>Lottia</taxon>
    </lineage>
</organism>
<protein>
    <submittedName>
        <fullName evidence="2">Uncharacterized protein</fullName>
    </submittedName>
</protein>
<proteinExistence type="predicted"/>
<dbReference type="GeneID" id="20250985"/>
<evidence type="ECO:0000256" key="1">
    <source>
        <dbReference type="SAM" id="SignalP"/>
    </source>
</evidence>
<reference evidence="2 3" key="1">
    <citation type="journal article" date="2013" name="Nature">
        <title>Insights into bilaterian evolution from three spiralian genomes.</title>
        <authorList>
            <person name="Simakov O."/>
            <person name="Marletaz F."/>
            <person name="Cho S.J."/>
            <person name="Edsinger-Gonzales E."/>
            <person name="Havlak P."/>
            <person name="Hellsten U."/>
            <person name="Kuo D.H."/>
            <person name="Larsson T."/>
            <person name="Lv J."/>
            <person name="Arendt D."/>
            <person name="Savage R."/>
            <person name="Osoegawa K."/>
            <person name="de Jong P."/>
            <person name="Grimwood J."/>
            <person name="Chapman J.A."/>
            <person name="Shapiro H."/>
            <person name="Aerts A."/>
            <person name="Otillar R.P."/>
            <person name="Terry A.Y."/>
            <person name="Boore J.L."/>
            <person name="Grigoriev I.V."/>
            <person name="Lindberg D.R."/>
            <person name="Seaver E.C."/>
            <person name="Weisblat D.A."/>
            <person name="Putnam N.H."/>
            <person name="Rokhsar D.S."/>
        </authorList>
    </citation>
    <scope>NUCLEOTIDE SEQUENCE [LARGE SCALE GENOMIC DNA]</scope>
</reference>